<reference evidence="3 4" key="1">
    <citation type="submission" date="2018-06" db="EMBL/GenBank/DDBJ databases">
        <authorList>
            <consortium name="Pathogen Informatics"/>
            <person name="Doyle S."/>
        </authorList>
    </citation>
    <scope>NUCLEOTIDE SEQUENCE [LARGE SCALE GENOMIC DNA]</scope>
    <source>
        <strain evidence="3 4">NCTC13093</strain>
    </source>
</reference>
<protein>
    <submittedName>
        <fullName evidence="3">Uncharacterized protein</fullName>
    </submittedName>
</protein>
<evidence type="ECO:0000313" key="1">
    <source>
        <dbReference type="EMBL" id="SPT68877.1"/>
    </source>
</evidence>
<proteinExistence type="predicted"/>
<dbReference type="Proteomes" id="UP000250086">
    <property type="component" value="Unassembled WGS sequence"/>
</dbReference>
<dbReference type="EMBL" id="UAPV01000001">
    <property type="protein sequence ID" value="SPT68877.1"/>
    <property type="molecule type" value="Genomic_DNA"/>
</dbReference>
<gene>
    <name evidence="1" type="ORF">NCTC13093_00223</name>
    <name evidence="2" type="ORF">NCTC13093_00840</name>
    <name evidence="3" type="ORF">NCTC13093_02272</name>
</gene>
<organism evidence="3 4">
    <name type="scientific">Anaerobiospirillum thomasii</name>
    <dbReference type="NCBI Taxonomy" id="179995"/>
    <lineage>
        <taxon>Bacteria</taxon>
        <taxon>Pseudomonadati</taxon>
        <taxon>Pseudomonadota</taxon>
        <taxon>Gammaproteobacteria</taxon>
        <taxon>Aeromonadales</taxon>
        <taxon>Succinivibrionaceae</taxon>
        <taxon>Anaerobiospirillum</taxon>
    </lineage>
</organism>
<dbReference type="EMBL" id="UAPV01000001">
    <property type="protein sequence ID" value="SPT69463.1"/>
    <property type="molecule type" value="Genomic_DNA"/>
</dbReference>
<sequence>MPIDKNSIKNLPQDEPVSVYKDKGKIYVAVYETQVDEAIGRKKRIRTIVGRVVDNTYYSMEEFHSRFKKDLSLREAPDGAVPTRRRHARLNTTLKEHGVDLSKVKNLPTGPDVRIYKTGNFIYVVERKRFKVDDKYKTQTTYLGKIINNCYYTMEQCKAMNNSRRRKQS</sequence>
<dbReference type="RefSeq" id="WP_113743095.1">
    <property type="nucleotide sequence ID" value="NZ_UAPV01000001.1"/>
</dbReference>
<dbReference type="EMBL" id="UAPV01000001">
    <property type="protein sequence ID" value="SPT70848.1"/>
    <property type="molecule type" value="Genomic_DNA"/>
</dbReference>
<evidence type="ECO:0000313" key="4">
    <source>
        <dbReference type="Proteomes" id="UP000250086"/>
    </source>
</evidence>
<name>A0A2X0VMW1_9GAMM</name>
<accession>A0A2X0VMW1</accession>
<evidence type="ECO:0000313" key="2">
    <source>
        <dbReference type="EMBL" id="SPT69463.1"/>
    </source>
</evidence>
<keyword evidence="4" id="KW-1185">Reference proteome</keyword>
<dbReference type="AlphaFoldDB" id="A0A2X0VMW1"/>
<evidence type="ECO:0000313" key="3">
    <source>
        <dbReference type="EMBL" id="SPT70848.1"/>
    </source>
</evidence>